<name>A0A6A5Q9J5_AMPQU</name>
<proteinExistence type="predicted"/>
<feature type="region of interest" description="Disordered" evidence="1">
    <location>
        <begin position="186"/>
        <end position="229"/>
    </location>
</feature>
<keyword evidence="3" id="KW-1185">Reference proteome</keyword>
<accession>A0A6A5Q9J5</accession>
<dbReference type="AlphaFoldDB" id="A0A6A5Q9J5"/>
<gene>
    <name evidence="2" type="ORF">BDU57DRAFT_524505</name>
</gene>
<sequence>MMQELENDSENVEQNGNEEQVISMTTQTSRFELTLPFRSATTIFSPSEPHTAEARSSPTVHLPVTNVSPSQVPHWVAHAISRLQSQSIVEISNAPMPPEGFSRTPSLSIIAWIYDIERFENYPLNAESLLARCVDPSQWPNNYSIAPMLPNDDELPSLNHATTRGVMRTERKYSYRMNLDHFLRRMTGPGRSYVTPGRPPPRSPNSDDELEAARESRSDIMTKPDAGTD</sequence>
<evidence type="ECO:0000313" key="3">
    <source>
        <dbReference type="Proteomes" id="UP000800096"/>
    </source>
</evidence>
<evidence type="ECO:0000313" key="2">
    <source>
        <dbReference type="EMBL" id="KAF1911396.1"/>
    </source>
</evidence>
<organism evidence="2 3">
    <name type="scientific">Ampelomyces quisqualis</name>
    <name type="common">Powdery mildew agent</name>
    <dbReference type="NCBI Taxonomy" id="50730"/>
    <lineage>
        <taxon>Eukaryota</taxon>
        <taxon>Fungi</taxon>
        <taxon>Dikarya</taxon>
        <taxon>Ascomycota</taxon>
        <taxon>Pezizomycotina</taxon>
        <taxon>Dothideomycetes</taxon>
        <taxon>Pleosporomycetidae</taxon>
        <taxon>Pleosporales</taxon>
        <taxon>Pleosporineae</taxon>
        <taxon>Phaeosphaeriaceae</taxon>
        <taxon>Ampelomyces</taxon>
    </lineage>
</organism>
<protein>
    <submittedName>
        <fullName evidence="2">Uncharacterized protein</fullName>
    </submittedName>
</protein>
<dbReference type="EMBL" id="ML979144">
    <property type="protein sequence ID" value="KAF1911396.1"/>
    <property type="molecule type" value="Genomic_DNA"/>
</dbReference>
<feature type="region of interest" description="Disordered" evidence="1">
    <location>
        <begin position="1"/>
        <end position="20"/>
    </location>
</feature>
<feature type="compositionally biased region" description="Basic and acidic residues" evidence="1">
    <location>
        <begin position="211"/>
        <end position="222"/>
    </location>
</feature>
<evidence type="ECO:0000256" key="1">
    <source>
        <dbReference type="SAM" id="MobiDB-lite"/>
    </source>
</evidence>
<dbReference type="Proteomes" id="UP000800096">
    <property type="component" value="Unassembled WGS sequence"/>
</dbReference>
<reference evidence="2" key="1">
    <citation type="journal article" date="2020" name="Stud. Mycol.">
        <title>101 Dothideomycetes genomes: a test case for predicting lifestyles and emergence of pathogens.</title>
        <authorList>
            <person name="Haridas S."/>
            <person name="Albert R."/>
            <person name="Binder M."/>
            <person name="Bloem J."/>
            <person name="Labutti K."/>
            <person name="Salamov A."/>
            <person name="Andreopoulos B."/>
            <person name="Baker S."/>
            <person name="Barry K."/>
            <person name="Bills G."/>
            <person name="Bluhm B."/>
            <person name="Cannon C."/>
            <person name="Castanera R."/>
            <person name="Culley D."/>
            <person name="Daum C."/>
            <person name="Ezra D."/>
            <person name="Gonzalez J."/>
            <person name="Henrissat B."/>
            <person name="Kuo A."/>
            <person name="Liang C."/>
            <person name="Lipzen A."/>
            <person name="Lutzoni F."/>
            <person name="Magnuson J."/>
            <person name="Mondo S."/>
            <person name="Nolan M."/>
            <person name="Ohm R."/>
            <person name="Pangilinan J."/>
            <person name="Park H.-J."/>
            <person name="Ramirez L."/>
            <person name="Alfaro M."/>
            <person name="Sun H."/>
            <person name="Tritt A."/>
            <person name="Yoshinaga Y."/>
            <person name="Zwiers L.-H."/>
            <person name="Turgeon B."/>
            <person name="Goodwin S."/>
            <person name="Spatafora J."/>
            <person name="Crous P."/>
            <person name="Grigoriev I."/>
        </authorList>
    </citation>
    <scope>NUCLEOTIDE SEQUENCE</scope>
    <source>
        <strain evidence="2">HMLAC05119</strain>
    </source>
</reference>
<feature type="compositionally biased region" description="Acidic residues" evidence="1">
    <location>
        <begin position="1"/>
        <end position="11"/>
    </location>
</feature>